<dbReference type="EMBL" id="JWZX01002686">
    <property type="protein sequence ID" value="KOO27677.1"/>
    <property type="molecule type" value="Genomic_DNA"/>
</dbReference>
<dbReference type="InterPro" id="IPR036249">
    <property type="entry name" value="Thioredoxin-like_sf"/>
</dbReference>
<dbReference type="PROSITE" id="PS50404">
    <property type="entry name" value="GST_NTER"/>
    <property type="match status" value="1"/>
</dbReference>
<dbReference type="OrthoDB" id="420389at2759"/>
<dbReference type="PANTHER" id="PTHR11571:SF150">
    <property type="entry name" value="GLUTATHIONE S-TRANSFERASE"/>
    <property type="match status" value="1"/>
</dbReference>
<dbReference type="GO" id="GO:0004364">
    <property type="term" value="F:glutathione transferase activity"/>
    <property type="evidence" value="ECO:0007669"/>
    <property type="project" value="TreeGrafter"/>
</dbReference>
<dbReference type="Pfam" id="PF14497">
    <property type="entry name" value="GST_C_3"/>
    <property type="match status" value="1"/>
</dbReference>
<reference evidence="4" key="1">
    <citation type="journal article" date="2015" name="PLoS Genet.">
        <title>Genome Sequence and Transcriptome Analyses of Chrysochromulina tobin: Metabolic Tools for Enhanced Algal Fitness in the Prominent Order Prymnesiales (Haptophyceae).</title>
        <authorList>
            <person name="Hovde B.T."/>
            <person name="Deodato C.R."/>
            <person name="Hunsperger H.M."/>
            <person name="Ryken S.A."/>
            <person name="Yost W."/>
            <person name="Jha R.K."/>
            <person name="Patterson J."/>
            <person name="Monnat R.J. Jr."/>
            <person name="Barlow S.B."/>
            <person name="Starkenburg S.R."/>
            <person name="Cattolico R.A."/>
        </authorList>
    </citation>
    <scope>NUCLEOTIDE SEQUENCE</scope>
    <source>
        <strain evidence="4">CCMP291</strain>
    </source>
</reference>
<protein>
    <submittedName>
        <fullName evidence="3">Glutathione s-transferase</fullName>
    </submittedName>
</protein>
<dbReference type="InterPro" id="IPR036282">
    <property type="entry name" value="Glutathione-S-Trfase_C_sf"/>
</dbReference>
<keyword evidence="4" id="KW-1185">Reference proteome</keyword>
<dbReference type="InterPro" id="IPR004045">
    <property type="entry name" value="Glutathione_S-Trfase_N"/>
</dbReference>
<dbReference type="SUPFAM" id="SSF47616">
    <property type="entry name" value="GST C-terminal domain-like"/>
    <property type="match status" value="1"/>
</dbReference>
<evidence type="ECO:0000259" key="2">
    <source>
        <dbReference type="PROSITE" id="PS50405"/>
    </source>
</evidence>
<dbReference type="GO" id="GO:0006749">
    <property type="term" value="P:glutathione metabolic process"/>
    <property type="evidence" value="ECO:0007669"/>
    <property type="project" value="TreeGrafter"/>
</dbReference>
<evidence type="ECO:0000259" key="1">
    <source>
        <dbReference type="PROSITE" id="PS50404"/>
    </source>
</evidence>
<evidence type="ECO:0000313" key="4">
    <source>
        <dbReference type="Proteomes" id="UP000037460"/>
    </source>
</evidence>
<dbReference type="InterPro" id="IPR010987">
    <property type="entry name" value="Glutathione-S-Trfase_C-like"/>
</dbReference>
<accession>A0A0M0JMY3</accession>
<dbReference type="Gene3D" id="1.20.1050.10">
    <property type="match status" value="1"/>
</dbReference>
<organism evidence="3 4">
    <name type="scientific">Chrysochromulina tobinii</name>
    <dbReference type="NCBI Taxonomy" id="1460289"/>
    <lineage>
        <taxon>Eukaryota</taxon>
        <taxon>Haptista</taxon>
        <taxon>Haptophyta</taxon>
        <taxon>Prymnesiophyceae</taxon>
        <taxon>Prymnesiales</taxon>
        <taxon>Chrysochromulinaceae</taxon>
        <taxon>Chrysochromulina</taxon>
    </lineage>
</organism>
<keyword evidence="3" id="KW-0808">Transferase</keyword>
<dbReference type="Gene3D" id="3.40.30.10">
    <property type="entry name" value="Glutaredoxin"/>
    <property type="match status" value="1"/>
</dbReference>
<comment type="caution">
    <text evidence="3">The sequence shown here is derived from an EMBL/GenBank/DDBJ whole genome shotgun (WGS) entry which is preliminary data.</text>
</comment>
<evidence type="ECO:0000313" key="3">
    <source>
        <dbReference type="EMBL" id="KOO27677.1"/>
    </source>
</evidence>
<dbReference type="Proteomes" id="UP000037460">
    <property type="component" value="Unassembled WGS sequence"/>
</dbReference>
<dbReference type="PANTHER" id="PTHR11571">
    <property type="entry name" value="GLUTATHIONE S-TRANSFERASE"/>
    <property type="match status" value="1"/>
</dbReference>
<feature type="domain" description="GST N-terminal" evidence="1">
    <location>
        <begin position="2"/>
        <end position="80"/>
    </location>
</feature>
<dbReference type="InterPro" id="IPR050213">
    <property type="entry name" value="GST_superfamily"/>
</dbReference>
<dbReference type="SUPFAM" id="SSF52833">
    <property type="entry name" value="Thioredoxin-like"/>
    <property type="match status" value="1"/>
</dbReference>
<name>A0A0M0JMY3_9EUKA</name>
<feature type="domain" description="GST C-terminal" evidence="2">
    <location>
        <begin position="82"/>
        <end position="230"/>
    </location>
</feature>
<dbReference type="InterPro" id="IPR004046">
    <property type="entry name" value="GST_C"/>
</dbReference>
<dbReference type="AlphaFoldDB" id="A0A0M0JMY3"/>
<dbReference type="PROSITE" id="PS50405">
    <property type="entry name" value="GST_CTER"/>
    <property type="match status" value="1"/>
</dbReference>
<sequence>MSGIKCNYWAGRGLMEVPRFCLAIAGKEYEDWRCTNGTGDLGNTLDSNLGRLPTINCAEGTVGQSAAINFYIASECGLMGSSTFEAAKIIEFSEHIKELNTAFRALVPWGSTPSEEKMAIFFDSEEATDYEGPADGSKRSARQLKWFLGRMEKLVGGDGFAVGGKLSLADVQLYNMFADKLAPGKGEPFESAARTDAALDKCPNIKACIASVADHENVKKWLVTRASLPYNF</sequence>
<gene>
    <name evidence="3" type="ORF">Ctob_007213</name>
</gene>
<proteinExistence type="predicted"/>